<evidence type="ECO:0000313" key="2">
    <source>
        <dbReference type="Proteomes" id="UP000189810"/>
    </source>
</evidence>
<dbReference type="OrthoDB" id="9813582at2"/>
<dbReference type="STRING" id="381751.SAMN05444391_0263"/>
<reference evidence="1 2" key="1">
    <citation type="submission" date="2016-11" db="EMBL/GenBank/DDBJ databases">
        <authorList>
            <person name="Jaros S."/>
            <person name="Januszkiewicz K."/>
            <person name="Wedrychowicz H."/>
        </authorList>
    </citation>
    <scope>NUCLEOTIDE SEQUENCE [LARGE SCALE GENOMIC DNA]</scope>
    <source>
        <strain evidence="1 2">DSM 19557</strain>
    </source>
</reference>
<dbReference type="RefSeq" id="WP_079653455.1">
    <property type="nucleotide sequence ID" value="NZ_LT670846.1"/>
</dbReference>
<gene>
    <name evidence="1" type="ORF">SAMN05444391_0263</name>
</gene>
<organism evidence="1 2">
    <name type="scientific">Thermocrinis minervae</name>
    <dbReference type="NCBI Taxonomy" id="381751"/>
    <lineage>
        <taxon>Bacteria</taxon>
        <taxon>Pseudomonadati</taxon>
        <taxon>Aquificota</taxon>
        <taxon>Aquificia</taxon>
        <taxon>Aquificales</taxon>
        <taxon>Aquificaceae</taxon>
        <taxon>Thermocrinis</taxon>
    </lineage>
</organism>
<protein>
    <submittedName>
        <fullName evidence="1">Uncharacterized protein</fullName>
    </submittedName>
</protein>
<sequence>MRRLTFTLLLLPILVFALDLEGLKEFFNRQGYVVKVDKDKVVVDLGKGKLFPGEELLVLREGQKIVHPVTGKVLGVEQNPIGRIKITTVEESYSVGRLVEGKDVKPSDRVKVYVPDVCYAGSDEGYFQVSSAVEGVKRGQGCPYVVKEFSDGFGVEFNQKPVAFFPKPSLQTTGLQRASLEDLSFLGRSKLIRVLPSLPLSADVGDVYGNGKDYLVVLYSSKLEVYEILKNDLLLRSSYSLPAGIPVSVSVGRIGEENKDYILVNMVSGDKASSLILKMVGDMLVSVKKDIPMFMAVLDKSRPTETFVGQTFDFSNKFGKTVRLKLEGDKLVEAGPFAAPRGFRIDSAFYFGKYLVFTDSNQRVRVFDGEQEVYSTDEGFGGSYTSVEIPILDQGKTNYIFSPKGTTVDIVGFKAALVIKNTGGVIQRFLDILKYTRGELFLLGEKRQGVLMLKQIRGGSFEESIQAIVSTKDGKVYVLTGKKGTIPIQNRGEVYELELRLL</sequence>
<dbReference type="EMBL" id="LT670846">
    <property type="protein sequence ID" value="SHK20392.1"/>
    <property type="molecule type" value="Genomic_DNA"/>
</dbReference>
<dbReference type="AlphaFoldDB" id="A0A1M6QJH9"/>
<keyword evidence="2" id="KW-1185">Reference proteome</keyword>
<name>A0A1M6QJH9_9AQUI</name>
<dbReference type="Proteomes" id="UP000189810">
    <property type="component" value="Chromosome I"/>
</dbReference>
<proteinExistence type="predicted"/>
<accession>A0A1M6QJH9</accession>
<evidence type="ECO:0000313" key="1">
    <source>
        <dbReference type="EMBL" id="SHK20392.1"/>
    </source>
</evidence>